<accession>A0ABT3NZ60</accession>
<comment type="caution">
    <text evidence="3">The sequence shown here is derived from an EMBL/GenBank/DDBJ whole genome shotgun (WGS) entry which is preliminary data.</text>
</comment>
<dbReference type="RefSeq" id="WP_301591660.1">
    <property type="nucleotide sequence ID" value="NZ_JAPFQI010000017.1"/>
</dbReference>
<dbReference type="EMBL" id="JAPFQI010000017">
    <property type="protein sequence ID" value="MCW8087457.1"/>
    <property type="molecule type" value="Genomic_DNA"/>
</dbReference>
<protein>
    <submittedName>
        <fullName evidence="3">YciI family protein</fullName>
    </submittedName>
</protein>
<keyword evidence="4" id="KW-1185">Reference proteome</keyword>
<organism evidence="3 4">
    <name type="scientific">Sabulicella glaciei</name>
    <dbReference type="NCBI Taxonomy" id="2984948"/>
    <lineage>
        <taxon>Bacteria</taxon>
        <taxon>Pseudomonadati</taxon>
        <taxon>Pseudomonadota</taxon>
        <taxon>Alphaproteobacteria</taxon>
        <taxon>Acetobacterales</taxon>
        <taxon>Acetobacteraceae</taxon>
        <taxon>Sabulicella</taxon>
    </lineage>
</organism>
<sequence>MHYLFRLLPPRDTFPSDMTPTEAEAMQAHMAYWTRLMGEGRVSGFGPVAGDEGVYGLAVFEAPDDTAAEAVIAADPVLAKSLGFGSVLHRFIGWNQPARA</sequence>
<evidence type="ECO:0000313" key="4">
    <source>
        <dbReference type="Proteomes" id="UP001526430"/>
    </source>
</evidence>
<reference evidence="3 4" key="1">
    <citation type="submission" date="2022-10" db="EMBL/GenBank/DDBJ databases">
        <title>Roseococcus glaciei nov., sp. nov., isolated from glacier.</title>
        <authorList>
            <person name="Liu Q."/>
            <person name="Xin Y.-H."/>
        </authorList>
    </citation>
    <scope>NUCLEOTIDE SEQUENCE [LARGE SCALE GENOMIC DNA]</scope>
    <source>
        <strain evidence="3 4">MDT2-1-1</strain>
    </source>
</reference>
<dbReference type="Pfam" id="PF03795">
    <property type="entry name" value="YCII"/>
    <property type="match status" value="1"/>
</dbReference>
<dbReference type="SUPFAM" id="SSF54909">
    <property type="entry name" value="Dimeric alpha+beta barrel"/>
    <property type="match status" value="1"/>
</dbReference>
<evidence type="ECO:0000313" key="3">
    <source>
        <dbReference type="EMBL" id="MCW8087457.1"/>
    </source>
</evidence>
<dbReference type="InterPro" id="IPR005545">
    <property type="entry name" value="YCII"/>
</dbReference>
<name>A0ABT3NZ60_9PROT</name>
<gene>
    <name evidence="3" type="ORF">OF850_17660</name>
</gene>
<evidence type="ECO:0000256" key="1">
    <source>
        <dbReference type="ARBA" id="ARBA00007689"/>
    </source>
</evidence>
<dbReference type="Proteomes" id="UP001526430">
    <property type="component" value="Unassembled WGS sequence"/>
</dbReference>
<dbReference type="InterPro" id="IPR011008">
    <property type="entry name" value="Dimeric_a/b-barrel"/>
</dbReference>
<feature type="domain" description="YCII-related" evidence="2">
    <location>
        <begin position="20"/>
        <end position="81"/>
    </location>
</feature>
<evidence type="ECO:0000259" key="2">
    <source>
        <dbReference type="Pfam" id="PF03795"/>
    </source>
</evidence>
<proteinExistence type="inferred from homology"/>
<comment type="similarity">
    <text evidence="1">Belongs to the YciI family.</text>
</comment>